<evidence type="ECO:0000313" key="3">
    <source>
        <dbReference type="Proteomes" id="UP000247973"/>
    </source>
</evidence>
<protein>
    <submittedName>
        <fullName evidence="2">Uncharacterized protein DUF3575</fullName>
    </submittedName>
</protein>
<proteinExistence type="predicted"/>
<dbReference type="AlphaFoldDB" id="A0A2V3PL80"/>
<dbReference type="EMBL" id="QICL01000031">
    <property type="protein sequence ID" value="PXV60098.1"/>
    <property type="molecule type" value="Genomic_DNA"/>
</dbReference>
<comment type="caution">
    <text evidence="2">The sequence shown here is derived from an EMBL/GenBank/DDBJ whole genome shotgun (WGS) entry which is preliminary data.</text>
</comment>
<accession>A0A2V3PL80</accession>
<feature type="chain" id="PRO_5016155650" evidence="1">
    <location>
        <begin position="18"/>
        <end position="184"/>
    </location>
</feature>
<dbReference type="InterPro" id="IPR036709">
    <property type="entry name" value="Autotransporte_beta_dom_sf"/>
</dbReference>
<sequence>MYKQILLTLLIAFSLHASSQKVAYKTNLLYLATTTPNLAMEFSLSRKLTADIAGGYNPWDFSGNTSLRHWLVQPELRYWPCQSFEGHFFGLHGIYGKFNVGELSFIHSMNDYIYKGSMYGGGISYGYHFPLKGKWSLELTAGVGYVHLDYDKYTCRGCLELQGSYKRNYIGPTKAGVSIIYMIN</sequence>
<name>A0A2V3PL80_9BACT</name>
<dbReference type="Proteomes" id="UP000247973">
    <property type="component" value="Unassembled WGS sequence"/>
</dbReference>
<evidence type="ECO:0000313" key="2">
    <source>
        <dbReference type="EMBL" id="PXV60098.1"/>
    </source>
</evidence>
<dbReference type="Gene3D" id="2.40.128.130">
    <property type="entry name" value="Autotransporter beta-domain"/>
    <property type="match status" value="1"/>
</dbReference>
<dbReference type="OrthoDB" id="1060107at2"/>
<keyword evidence="1" id="KW-0732">Signal</keyword>
<gene>
    <name evidence="2" type="ORF">CLV62_13118</name>
</gene>
<organism evidence="2 3">
    <name type="scientific">Dysgonomonas alginatilytica</name>
    <dbReference type="NCBI Taxonomy" id="1605892"/>
    <lineage>
        <taxon>Bacteria</taxon>
        <taxon>Pseudomonadati</taxon>
        <taxon>Bacteroidota</taxon>
        <taxon>Bacteroidia</taxon>
        <taxon>Bacteroidales</taxon>
        <taxon>Dysgonomonadaceae</taxon>
        <taxon>Dysgonomonas</taxon>
    </lineage>
</organism>
<reference evidence="2 3" key="1">
    <citation type="submission" date="2018-03" db="EMBL/GenBank/DDBJ databases">
        <title>Genomic Encyclopedia of Archaeal and Bacterial Type Strains, Phase II (KMG-II): from individual species to whole genera.</title>
        <authorList>
            <person name="Goeker M."/>
        </authorList>
    </citation>
    <scope>NUCLEOTIDE SEQUENCE [LARGE SCALE GENOMIC DNA]</scope>
    <source>
        <strain evidence="2 3">DSM 100214</strain>
    </source>
</reference>
<dbReference type="RefSeq" id="WP_110312148.1">
    <property type="nucleotide sequence ID" value="NZ_QICL01000031.1"/>
</dbReference>
<dbReference type="SUPFAM" id="SSF103515">
    <property type="entry name" value="Autotransporter"/>
    <property type="match status" value="1"/>
</dbReference>
<feature type="signal peptide" evidence="1">
    <location>
        <begin position="1"/>
        <end position="17"/>
    </location>
</feature>
<dbReference type="Pfam" id="PF12099">
    <property type="entry name" value="DUF3575"/>
    <property type="match status" value="1"/>
</dbReference>
<dbReference type="InterPro" id="IPR021958">
    <property type="entry name" value="DUF3575"/>
</dbReference>
<evidence type="ECO:0000256" key="1">
    <source>
        <dbReference type="SAM" id="SignalP"/>
    </source>
</evidence>
<keyword evidence="3" id="KW-1185">Reference proteome</keyword>